<protein>
    <submittedName>
        <fullName evidence="2">Uncharacterized protein</fullName>
    </submittedName>
</protein>
<organism evidence="2 3">
    <name type="scientific">Endocarpon pusillum</name>
    <dbReference type="NCBI Taxonomy" id="364733"/>
    <lineage>
        <taxon>Eukaryota</taxon>
        <taxon>Fungi</taxon>
        <taxon>Dikarya</taxon>
        <taxon>Ascomycota</taxon>
        <taxon>Pezizomycotina</taxon>
        <taxon>Eurotiomycetes</taxon>
        <taxon>Chaetothyriomycetidae</taxon>
        <taxon>Verrucariales</taxon>
        <taxon>Verrucariaceae</taxon>
        <taxon>Endocarpon</taxon>
    </lineage>
</organism>
<reference evidence="2" key="1">
    <citation type="submission" date="2020-02" db="EMBL/GenBank/DDBJ databases">
        <authorList>
            <person name="Palmer J.M."/>
        </authorList>
    </citation>
    <scope>NUCLEOTIDE SEQUENCE</scope>
    <source>
        <strain evidence="2">EPUS1.4</strain>
        <tissue evidence="2">Thallus</tissue>
    </source>
</reference>
<comment type="caution">
    <text evidence="2">The sequence shown here is derived from an EMBL/GenBank/DDBJ whole genome shotgun (WGS) entry which is preliminary data.</text>
</comment>
<proteinExistence type="predicted"/>
<evidence type="ECO:0000313" key="2">
    <source>
        <dbReference type="EMBL" id="KAF7504583.1"/>
    </source>
</evidence>
<gene>
    <name evidence="2" type="ORF">GJ744_002078</name>
</gene>
<dbReference type="AlphaFoldDB" id="A0A8H7E1F9"/>
<name>A0A8H7E1F9_9EURO</name>
<feature type="region of interest" description="Disordered" evidence="1">
    <location>
        <begin position="1"/>
        <end position="23"/>
    </location>
</feature>
<accession>A0A8H7E1F9</accession>
<keyword evidence="3" id="KW-1185">Reference proteome</keyword>
<dbReference type="EMBL" id="JAACFV010000133">
    <property type="protein sequence ID" value="KAF7504583.1"/>
    <property type="molecule type" value="Genomic_DNA"/>
</dbReference>
<dbReference type="Proteomes" id="UP000606974">
    <property type="component" value="Unassembled WGS sequence"/>
</dbReference>
<sequence>MTGSVVVRGGVQSPDYSGRKRAKASPLLRRFAEEEVFTALNRLPNEVSFPRRQAAFQLHKASAALMRLWWAVTGEAPS</sequence>
<evidence type="ECO:0000313" key="3">
    <source>
        <dbReference type="Proteomes" id="UP000606974"/>
    </source>
</evidence>
<evidence type="ECO:0000256" key="1">
    <source>
        <dbReference type="SAM" id="MobiDB-lite"/>
    </source>
</evidence>